<dbReference type="GO" id="GO:0005783">
    <property type="term" value="C:endoplasmic reticulum"/>
    <property type="evidence" value="ECO:0007669"/>
    <property type="project" value="TreeGrafter"/>
</dbReference>
<accession>A0A1U7LKB0</accession>
<dbReference type="PROSITE" id="PS50033">
    <property type="entry name" value="UBX"/>
    <property type="match status" value="1"/>
</dbReference>
<feature type="compositionally biased region" description="Basic and acidic residues" evidence="1">
    <location>
        <begin position="318"/>
        <end position="329"/>
    </location>
</feature>
<feature type="region of interest" description="Disordered" evidence="1">
    <location>
        <begin position="317"/>
        <end position="350"/>
    </location>
</feature>
<name>A0A1U7LKB0_NEOID</name>
<feature type="compositionally biased region" description="Polar residues" evidence="1">
    <location>
        <begin position="33"/>
        <end position="76"/>
    </location>
</feature>
<dbReference type="STRING" id="1198029.A0A1U7LKB0"/>
<organism evidence="3 4">
    <name type="scientific">Neolecta irregularis (strain DAH-3)</name>
    <dbReference type="NCBI Taxonomy" id="1198029"/>
    <lineage>
        <taxon>Eukaryota</taxon>
        <taxon>Fungi</taxon>
        <taxon>Dikarya</taxon>
        <taxon>Ascomycota</taxon>
        <taxon>Taphrinomycotina</taxon>
        <taxon>Neolectales</taxon>
        <taxon>Neolectaceae</taxon>
        <taxon>Neolecta</taxon>
    </lineage>
</organism>
<dbReference type="Proteomes" id="UP000186594">
    <property type="component" value="Unassembled WGS sequence"/>
</dbReference>
<dbReference type="OrthoDB" id="2445133at2759"/>
<gene>
    <name evidence="3" type="ORF">NEOLI_001231</name>
</gene>
<evidence type="ECO:0000256" key="1">
    <source>
        <dbReference type="SAM" id="MobiDB-lite"/>
    </source>
</evidence>
<feature type="domain" description="UBX" evidence="2">
    <location>
        <begin position="186"/>
        <end position="264"/>
    </location>
</feature>
<dbReference type="Pfam" id="PF00789">
    <property type="entry name" value="UBX"/>
    <property type="match status" value="1"/>
</dbReference>
<keyword evidence="4" id="KW-1185">Reference proteome</keyword>
<dbReference type="PANTHER" id="PTHR46424">
    <property type="entry name" value="UBX DOMAIN-CONTAINING PROTEIN 4"/>
    <property type="match status" value="1"/>
</dbReference>
<comment type="caution">
    <text evidence="3">The sequence shown here is derived from an EMBL/GenBank/DDBJ whole genome shotgun (WGS) entry which is preliminary data.</text>
</comment>
<dbReference type="AlphaFoldDB" id="A0A1U7LKB0"/>
<feature type="compositionally biased region" description="Polar residues" evidence="1">
    <location>
        <begin position="165"/>
        <end position="179"/>
    </location>
</feature>
<reference evidence="3 4" key="1">
    <citation type="submission" date="2016-04" db="EMBL/GenBank/DDBJ databases">
        <title>Evolutionary innovation and constraint leading to complex multicellularity in the Ascomycota.</title>
        <authorList>
            <person name="Cisse O."/>
            <person name="Nguyen A."/>
            <person name="Hewitt D.A."/>
            <person name="Jedd G."/>
            <person name="Stajich J.E."/>
        </authorList>
    </citation>
    <scope>NUCLEOTIDE SEQUENCE [LARGE SCALE GENOMIC DNA]</scope>
    <source>
        <strain evidence="3 4">DAH-3</strain>
    </source>
</reference>
<evidence type="ECO:0000313" key="4">
    <source>
        <dbReference type="Proteomes" id="UP000186594"/>
    </source>
</evidence>
<sequence length="350" mass="39691">MDHFKATLELEASEKPPAVDLIRSLLAAQQSFRAPTDQIQPPTSNVQTSVEESTASESQTQDNIQPTQISENAESQMEQREGVRGTSLQDQLNERRQRIESNQTSRKGKQPDSGAPNGEPRRSASHLKYLEDLQTRQKHAAEERKAILAQIQSDKEERAARNWRNKSTTTEQQNLQPSPTARRPWNSIPVTALNIRLINGSSLKTRMANEKTLSDVRKYIDEHRTDGEIPYTLVEAHPTRQFTIADEQLTLQELGLHPSTTLILKSQPERLFADAYDPTYYSSGILSTAWAFVSGLVTSLWWQGTAIRVPEIPQQAEPHVDYEQEERNRSHPRTVWDNGNSIEQEPPPQD</sequence>
<dbReference type="GO" id="GO:0036503">
    <property type="term" value="P:ERAD pathway"/>
    <property type="evidence" value="ECO:0007669"/>
    <property type="project" value="TreeGrafter"/>
</dbReference>
<evidence type="ECO:0000313" key="3">
    <source>
        <dbReference type="EMBL" id="OLL23084.1"/>
    </source>
</evidence>
<feature type="region of interest" description="Disordered" evidence="1">
    <location>
        <begin position="150"/>
        <end position="185"/>
    </location>
</feature>
<dbReference type="EMBL" id="LXFE01002311">
    <property type="protein sequence ID" value="OLL23084.1"/>
    <property type="molecule type" value="Genomic_DNA"/>
</dbReference>
<dbReference type="InterPro" id="IPR001012">
    <property type="entry name" value="UBX_dom"/>
</dbReference>
<dbReference type="InterPro" id="IPR029071">
    <property type="entry name" value="Ubiquitin-like_domsf"/>
</dbReference>
<evidence type="ECO:0000259" key="2">
    <source>
        <dbReference type="PROSITE" id="PS50033"/>
    </source>
</evidence>
<protein>
    <submittedName>
        <fullName evidence="3">UBX domain-containing protein 7</fullName>
    </submittedName>
</protein>
<dbReference type="PANTHER" id="PTHR46424:SF1">
    <property type="entry name" value="UBX DOMAIN-CONTAINING PROTEIN 4"/>
    <property type="match status" value="1"/>
</dbReference>
<feature type="region of interest" description="Disordered" evidence="1">
    <location>
        <begin position="33"/>
        <end position="123"/>
    </location>
</feature>
<dbReference type="CDD" id="cd01767">
    <property type="entry name" value="UBX"/>
    <property type="match status" value="1"/>
</dbReference>
<proteinExistence type="predicted"/>
<dbReference type="SUPFAM" id="SSF54236">
    <property type="entry name" value="Ubiquitin-like"/>
    <property type="match status" value="1"/>
</dbReference>
<dbReference type="SMART" id="SM00166">
    <property type="entry name" value="UBX"/>
    <property type="match status" value="1"/>
</dbReference>
<dbReference type="Gene3D" id="3.10.20.90">
    <property type="entry name" value="Phosphatidylinositol 3-kinase Catalytic Subunit, Chain A, domain 1"/>
    <property type="match status" value="1"/>
</dbReference>